<dbReference type="AlphaFoldDB" id="V6F1S6"/>
<feature type="region of interest" description="Disordered" evidence="2">
    <location>
        <begin position="1"/>
        <end position="35"/>
    </location>
</feature>
<evidence type="ECO:0000256" key="2">
    <source>
        <dbReference type="SAM" id="MobiDB-lite"/>
    </source>
</evidence>
<organism evidence="3 4">
    <name type="scientific">Magnetospirillum gryphiswaldense (strain DSM 6361 / JCM 21280 / NBRC 15271 / MSR-1)</name>
    <dbReference type="NCBI Taxonomy" id="431944"/>
    <lineage>
        <taxon>Bacteria</taxon>
        <taxon>Pseudomonadati</taxon>
        <taxon>Pseudomonadota</taxon>
        <taxon>Alphaproteobacteria</taxon>
        <taxon>Rhodospirillales</taxon>
        <taxon>Rhodospirillaceae</taxon>
        <taxon>Magnetospirillum</taxon>
    </lineage>
</organism>
<feature type="region of interest" description="Disordered" evidence="2">
    <location>
        <begin position="374"/>
        <end position="402"/>
    </location>
</feature>
<proteinExistence type="predicted"/>
<protein>
    <submittedName>
        <fullName evidence="3">Uncharacterized protein</fullName>
    </submittedName>
</protein>
<gene>
    <name evidence="3" type="ordered locus">MGMSRv2__1228</name>
</gene>
<evidence type="ECO:0000256" key="1">
    <source>
        <dbReference type="SAM" id="Coils"/>
    </source>
</evidence>
<reference evidence="3 4" key="1">
    <citation type="journal article" date="2014" name="Genome Announc.">
        <title>Complete genome sequence of Magnetospirillum gryphiswaldense MSR-1.</title>
        <authorList>
            <person name="Wang X."/>
            <person name="Wang Q."/>
            <person name="Zhang W."/>
            <person name="Wang Y."/>
            <person name="Li L."/>
            <person name="Wen T."/>
            <person name="Zhang T."/>
            <person name="Zhang Y."/>
            <person name="Xu J."/>
            <person name="Hu J."/>
            <person name="Li S."/>
            <person name="Liu L."/>
            <person name="Liu J."/>
            <person name="Jiang W."/>
            <person name="Tian J."/>
            <person name="Li Y."/>
            <person name="Schuler D."/>
            <person name="Wang L."/>
            <person name="Li J."/>
        </authorList>
    </citation>
    <scope>NUCLEOTIDE SEQUENCE [LARGE SCALE GENOMIC DNA]</scope>
    <source>
        <strain evidence="4">DSM 6361 / JCM 21280 / NBRC 15271 / MSR-1</strain>
    </source>
</reference>
<dbReference type="Proteomes" id="UP000018922">
    <property type="component" value="Chromosome I"/>
</dbReference>
<dbReference type="KEGG" id="mgy:MGMSRv2__1228"/>
<dbReference type="STRING" id="1430440.MGMSRv2__1228"/>
<evidence type="ECO:0000313" key="3">
    <source>
        <dbReference type="EMBL" id="CDK98443.1"/>
    </source>
</evidence>
<dbReference type="HOGENOM" id="CLU_658558_0_0_5"/>
<accession>V6F1S6</accession>
<feature type="coiled-coil region" evidence="1">
    <location>
        <begin position="182"/>
        <end position="237"/>
    </location>
</feature>
<keyword evidence="1" id="KW-0175">Coiled coil</keyword>
<feature type="compositionally biased region" description="Pro residues" evidence="2">
    <location>
        <begin position="377"/>
        <end position="391"/>
    </location>
</feature>
<name>V6F1S6_MAGGM</name>
<dbReference type="Gene3D" id="1.20.5.340">
    <property type="match status" value="1"/>
</dbReference>
<dbReference type="EMBL" id="HG794546">
    <property type="protein sequence ID" value="CDK98443.1"/>
    <property type="molecule type" value="Genomic_DNA"/>
</dbReference>
<evidence type="ECO:0000313" key="4">
    <source>
        <dbReference type="Proteomes" id="UP000018922"/>
    </source>
</evidence>
<keyword evidence="4" id="KW-1185">Reference proteome</keyword>
<sequence>MAFRVISGNPAQPGSQGGDNPQGQSLTVKPGSPPARTAAVEQNALMPLLERLETLSFTFEALNAGSRTYAAEAVLETLGRMERRDLQSLAAIEAFASALKTVSQHLAGLRNAIQTTAHDTAHGFHVISERLDLLENQLGAPHTALPAAHGSQLAIISERLGHIEEMVGQHDGIDTGPLTSLLEQMAHKVEQVEEKIDDLPSRIVTETVDMAPVNANLETIAERVASVERKIDEANQIDIAPLRESLDTIARRVSRIERRIETTPKDQVPEPFDPAPITEVLNAISSRISSMENKVESGANLGALTSFLDMVNQRLERMESGLNMAAISEQAEQMVEEAQTTDPAAIGTPAEAPPEPETVVMAPEPQQAVVAEAAPVKPQPPVAPVIPPPLTAPAESAPANRQQVDNLLEQVLKVLSR</sequence>
<feature type="compositionally biased region" description="Polar residues" evidence="2">
    <location>
        <begin position="9"/>
        <end position="27"/>
    </location>
</feature>